<dbReference type="GO" id="GO:0031267">
    <property type="term" value="F:small GTPase binding"/>
    <property type="evidence" value="ECO:0007669"/>
    <property type="project" value="InterPro"/>
</dbReference>
<feature type="region of interest" description="Disordered" evidence="4">
    <location>
        <begin position="90"/>
        <end position="254"/>
    </location>
</feature>
<evidence type="ECO:0000256" key="3">
    <source>
        <dbReference type="ARBA" id="ARBA00023136"/>
    </source>
</evidence>
<organism evidence="7 8">
    <name type="scientific">Meleagris gallopavo</name>
    <name type="common">Wild turkey</name>
    <dbReference type="NCBI Taxonomy" id="9103"/>
    <lineage>
        <taxon>Eukaryota</taxon>
        <taxon>Metazoa</taxon>
        <taxon>Chordata</taxon>
        <taxon>Craniata</taxon>
        <taxon>Vertebrata</taxon>
        <taxon>Euteleostomi</taxon>
        <taxon>Archelosauria</taxon>
        <taxon>Archosauria</taxon>
        <taxon>Dinosauria</taxon>
        <taxon>Saurischia</taxon>
        <taxon>Theropoda</taxon>
        <taxon>Coelurosauria</taxon>
        <taxon>Aves</taxon>
        <taxon>Neognathae</taxon>
        <taxon>Galloanserae</taxon>
        <taxon>Galliformes</taxon>
        <taxon>Phasianidae</taxon>
        <taxon>Meleagridinae</taxon>
        <taxon>Meleagris</taxon>
    </lineage>
</organism>
<name>A0A803YBW2_MELGA</name>
<dbReference type="Proteomes" id="UP000001645">
    <property type="component" value="Chromosome 9"/>
</dbReference>
<dbReference type="CDD" id="cd04020">
    <property type="entry name" value="C2B_SLP_1-2-3-4"/>
    <property type="match status" value="1"/>
</dbReference>
<dbReference type="InterPro" id="IPR000008">
    <property type="entry name" value="C2_dom"/>
</dbReference>
<feature type="region of interest" description="Disordered" evidence="4">
    <location>
        <begin position="484"/>
        <end position="536"/>
    </location>
</feature>
<evidence type="ECO:0000313" key="8">
    <source>
        <dbReference type="Proteomes" id="UP000001645"/>
    </source>
</evidence>
<protein>
    <recommendedName>
        <fullName evidence="9">Synaptotagmin like 2</fullName>
    </recommendedName>
</protein>
<dbReference type="SUPFAM" id="SSF49562">
    <property type="entry name" value="C2 domain (Calcium/lipid-binding domain, CaLB)"/>
    <property type="match status" value="2"/>
</dbReference>
<evidence type="ECO:0000256" key="2">
    <source>
        <dbReference type="ARBA" id="ARBA00022737"/>
    </source>
</evidence>
<dbReference type="GO" id="GO:0006886">
    <property type="term" value="P:intracellular protein transport"/>
    <property type="evidence" value="ECO:0007669"/>
    <property type="project" value="InterPro"/>
</dbReference>
<dbReference type="PROSITE" id="PS50004">
    <property type="entry name" value="C2"/>
    <property type="match status" value="1"/>
</dbReference>
<dbReference type="Ensembl" id="ENSMGAT00000021746.1">
    <property type="protein sequence ID" value="ENSMGAP00000029259.1"/>
    <property type="gene ID" value="ENSMGAG00000006877.2"/>
</dbReference>
<dbReference type="InterPro" id="IPR043567">
    <property type="entry name" value="SYTL1-5_C2B"/>
</dbReference>
<feature type="compositionally biased region" description="Basic and acidic residues" evidence="4">
    <location>
        <begin position="492"/>
        <end position="509"/>
    </location>
</feature>
<dbReference type="GO" id="GO:0005886">
    <property type="term" value="C:plasma membrane"/>
    <property type="evidence" value="ECO:0007669"/>
    <property type="project" value="TreeGrafter"/>
</dbReference>
<dbReference type="GO" id="GO:0042043">
    <property type="term" value="F:neurexin family protein binding"/>
    <property type="evidence" value="ECO:0007669"/>
    <property type="project" value="TreeGrafter"/>
</dbReference>
<accession>A0A803YBW2</accession>
<dbReference type="InterPro" id="IPR010911">
    <property type="entry name" value="Rab_BD"/>
</dbReference>
<feature type="region of interest" description="Disordered" evidence="4">
    <location>
        <begin position="397"/>
        <end position="435"/>
    </location>
</feature>
<proteinExistence type="predicted"/>
<evidence type="ECO:0000259" key="5">
    <source>
        <dbReference type="PROSITE" id="PS50004"/>
    </source>
</evidence>
<evidence type="ECO:0000313" key="7">
    <source>
        <dbReference type="Ensembl" id="ENSMGAP00000029259.1"/>
    </source>
</evidence>
<feature type="domain" description="RabBD" evidence="6">
    <location>
        <begin position="1"/>
        <end position="57"/>
    </location>
</feature>
<dbReference type="SMART" id="SM00239">
    <property type="entry name" value="C2"/>
    <property type="match status" value="2"/>
</dbReference>
<dbReference type="InterPro" id="IPR035892">
    <property type="entry name" value="C2_domain_sf"/>
</dbReference>
<evidence type="ECO:0000256" key="4">
    <source>
        <dbReference type="SAM" id="MobiDB-lite"/>
    </source>
</evidence>
<dbReference type="PROSITE" id="PS50916">
    <property type="entry name" value="RABBD"/>
    <property type="match status" value="1"/>
</dbReference>
<keyword evidence="8" id="KW-1185">Reference proteome</keyword>
<dbReference type="GO" id="GO:0070382">
    <property type="term" value="C:exocytic vesicle"/>
    <property type="evidence" value="ECO:0007669"/>
    <property type="project" value="TreeGrafter"/>
</dbReference>
<comment type="subcellular location">
    <subcellularLocation>
        <location evidence="1">Endomembrane system</location>
    </subcellularLocation>
</comment>
<feature type="compositionally biased region" description="Low complexity" evidence="4">
    <location>
        <begin position="197"/>
        <end position="211"/>
    </location>
</feature>
<feature type="domain" description="C2" evidence="5">
    <location>
        <begin position="747"/>
        <end position="876"/>
    </location>
</feature>
<feature type="compositionally biased region" description="Polar residues" evidence="4">
    <location>
        <begin position="403"/>
        <end position="414"/>
    </location>
</feature>
<sequence>MLDLSFLTEEEYEKLMKVLQRDAELKKKDGDRIRRIQGSIKDEKKKKFVTGEWFSEVKAKRFQEDLEGSDLLRASIRRKKGKLENEVNEHIGRSLESKDPPFHAHAAGTGEERSSTPALNTAEEHKILPKPKPRLSAMLSASHKRFSIHDVSSSESDTGSSPFAAATDSLHLSSKGNGVSPPPAKLSDDAVPQPSCATGEAADGATGTTAGPKNAPEEAYAPSKIPVKKKPSRSLSRSEQFVNHLGPAENNLEKRELLTSPRLLTTEGECSQAVKPGVNYTISSMSNREEDIGLDREHFKNLKNFWEKGADSVMMGSVPESPGSLEADGRQFKLCRSLSVQSDHGQNTEEKPGAFTKTRTPYKRTITLSSSEEEPSYVAPVRKGSISIAPRSTYAKSKGGLVTRNNSLGESNGKPSVPEEEKAAQRSSKKSRLPVRVPSIKIESPPKEVSGSMFEPETPTEKLIVAEERKHTASSLASRVQTLIEPAPAGGDKNDEKAQRSDVGAHDNMEINGELPEEKTCRSSEQPAGSVLAGGGEVVRKMDLSVHSEEDGDHSPAAQALAQANSINLAKSMVNIYTTTETYSKPLLIPHQFLEPERVKELSRSSPLLLSETESDTASEISFQFSKHKKTPSVGSHSSDMASVSSVSGSVLSVYSGDFGSVDAQGTVEFALDYDEKNREFQVHVSQCKDLAVVDEKKDRTDPYVKTYLLPDKARMGKRKTSVKKRTVNPVYNEVLRSLSAVNGVDHRGVMNLSIKYVPPGSLGPKNPPSGEVHIWVKDVKDLLQLRPSGVDSFVKCYVLPDTSKKSYQKTRVVKRDTNPVFNHTIVYDGFHTEDLKDACVELTVWDHEKLTNHFLGGIRLGLGTGLSYGIPVDWMDSTQEEVAFWQEMMSATNEWIEGLLPLRSLAGRKKLK</sequence>
<keyword evidence="2" id="KW-0677">Repeat</keyword>
<dbReference type="Gene3D" id="2.60.40.150">
    <property type="entry name" value="C2 domain"/>
    <property type="match status" value="2"/>
</dbReference>
<dbReference type="AlphaFoldDB" id="A0A803YBW2"/>
<feature type="region of interest" description="Disordered" evidence="4">
    <location>
        <begin position="340"/>
        <end position="359"/>
    </location>
</feature>
<dbReference type="Bgee" id="ENSMGAG00000006877">
    <property type="expression patterns" value="Expressed in pancreas and 16 other cell types or tissues"/>
</dbReference>
<keyword evidence="3" id="KW-0472">Membrane</keyword>
<feature type="compositionally biased region" description="Basic and acidic residues" evidence="4">
    <location>
        <begin position="90"/>
        <end position="102"/>
    </location>
</feature>
<dbReference type="Gene3D" id="6.10.250.3000">
    <property type="match status" value="1"/>
</dbReference>
<dbReference type="GeneTree" id="ENSGT00940000165718"/>
<gene>
    <name evidence="7" type="primary">LOC100541464</name>
</gene>
<dbReference type="PANTHER" id="PTHR45716">
    <property type="entry name" value="BITESIZE, ISOFORM I"/>
    <property type="match status" value="1"/>
</dbReference>
<evidence type="ECO:0000256" key="1">
    <source>
        <dbReference type="ARBA" id="ARBA00004308"/>
    </source>
</evidence>
<evidence type="ECO:0008006" key="9">
    <source>
        <dbReference type="Google" id="ProtNLM"/>
    </source>
</evidence>
<dbReference type="GO" id="GO:0006887">
    <property type="term" value="P:exocytosis"/>
    <property type="evidence" value="ECO:0007669"/>
    <property type="project" value="TreeGrafter"/>
</dbReference>
<evidence type="ECO:0000259" key="6">
    <source>
        <dbReference type="PROSITE" id="PS50916"/>
    </source>
</evidence>
<dbReference type="PANTHER" id="PTHR45716:SF8">
    <property type="entry name" value="SYNAPTOTAGMIN LIKE 2"/>
    <property type="match status" value="1"/>
</dbReference>
<reference evidence="7" key="3">
    <citation type="submission" date="2025-09" db="UniProtKB">
        <authorList>
            <consortium name="Ensembl"/>
        </authorList>
    </citation>
    <scope>IDENTIFICATION</scope>
</reference>
<reference evidence="7 8" key="1">
    <citation type="journal article" date="2010" name="PLoS Biol.">
        <title>Multi-platform next-generation sequencing of the domestic turkey (Meleagris gallopavo): genome assembly and analysis.</title>
        <authorList>
            <person name="Dalloul R.A."/>
            <person name="Long J.A."/>
            <person name="Zimin A.V."/>
            <person name="Aslam L."/>
            <person name="Beal K."/>
            <person name="Blomberg L.A."/>
            <person name="Bouffard P."/>
            <person name="Burt D.W."/>
            <person name="Crasta O."/>
            <person name="Crooijmans R.P."/>
            <person name="Cooper K."/>
            <person name="Coulombe R.A."/>
            <person name="De S."/>
            <person name="Delany M.E."/>
            <person name="Dodgson J.B."/>
            <person name="Dong J.J."/>
            <person name="Evans C."/>
            <person name="Frederickson K.M."/>
            <person name="Flicek P."/>
            <person name="Florea L."/>
            <person name="Folkerts O."/>
            <person name="Groenen M.A."/>
            <person name="Harkins T.T."/>
            <person name="Herrero J."/>
            <person name="Hoffmann S."/>
            <person name="Megens H.J."/>
            <person name="Jiang A."/>
            <person name="de Jong P."/>
            <person name="Kaiser P."/>
            <person name="Kim H."/>
            <person name="Kim K.W."/>
            <person name="Kim S."/>
            <person name="Langenberger D."/>
            <person name="Lee M.K."/>
            <person name="Lee T."/>
            <person name="Mane S."/>
            <person name="Marcais G."/>
            <person name="Marz M."/>
            <person name="McElroy A.P."/>
            <person name="Modise T."/>
            <person name="Nefedov M."/>
            <person name="Notredame C."/>
            <person name="Paton I.R."/>
            <person name="Payne W.S."/>
            <person name="Pertea G."/>
            <person name="Prickett D."/>
            <person name="Puiu D."/>
            <person name="Qioa D."/>
            <person name="Raineri E."/>
            <person name="Ruffier M."/>
            <person name="Salzberg S.L."/>
            <person name="Schatz M.C."/>
            <person name="Scheuring C."/>
            <person name="Schmidt C.J."/>
            <person name="Schroeder S."/>
            <person name="Searle S.M."/>
            <person name="Smith E.J."/>
            <person name="Smith J."/>
            <person name="Sonstegard T.S."/>
            <person name="Stadler P.F."/>
            <person name="Tafer H."/>
            <person name="Tu Z.J."/>
            <person name="Van Tassell C.P."/>
            <person name="Vilella A.J."/>
            <person name="Williams K.P."/>
            <person name="Yorke J.A."/>
            <person name="Zhang L."/>
            <person name="Zhang H.B."/>
            <person name="Zhang X."/>
            <person name="Zhang Y."/>
            <person name="Reed K.M."/>
        </authorList>
    </citation>
    <scope>NUCLEOTIDE SEQUENCE [LARGE SCALE GENOMIC DNA]</scope>
</reference>
<reference evidence="7" key="2">
    <citation type="submission" date="2025-08" db="UniProtKB">
        <authorList>
            <consortium name="Ensembl"/>
        </authorList>
    </citation>
    <scope>IDENTIFICATION</scope>
</reference>
<dbReference type="FunFam" id="2.60.40.150:FF:000040">
    <property type="entry name" value="synaptotagmin-like protein 2 isoform X2"/>
    <property type="match status" value="1"/>
</dbReference>
<dbReference type="Pfam" id="PF00168">
    <property type="entry name" value="C2"/>
    <property type="match status" value="2"/>
</dbReference>